<dbReference type="EMBL" id="SRJC01000011">
    <property type="protein sequence ID" value="TGB00750.1"/>
    <property type="molecule type" value="Genomic_DNA"/>
</dbReference>
<protein>
    <submittedName>
        <fullName evidence="2">Uncharacterized protein</fullName>
    </submittedName>
</protein>
<keyword evidence="1" id="KW-1133">Transmembrane helix</keyword>
<keyword evidence="1" id="KW-0812">Transmembrane</keyword>
<evidence type="ECO:0000313" key="3">
    <source>
        <dbReference type="Proteomes" id="UP000297982"/>
    </source>
</evidence>
<sequence>MQFIYLILSAIFSGLSIFPFMYSSFGDTQTNPFSLIAFGLTGPIAVCLPGVYALISIILAIKLKKMVPKMILIICSSLFLVVNVALIVVVAMM</sequence>
<reference evidence="2 3" key="1">
    <citation type="journal article" date="2003" name="Int. J. Syst. Evol. Microbiol.">
        <title>Halobacillus salinus sp. nov., isolated from a salt lake on the coast of the East Sea in Korea.</title>
        <authorList>
            <person name="Yoon J.H."/>
            <person name="Kang K.H."/>
            <person name="Park Y.H."/>
        </authorList>
    </citation>
    <scope>NUCLEOTIDE SEQUENCE [LARGE SCALE GENOMIC DNA]</scope>
    <source>
        <strain evidence="2 3">HSL-3</strain>
    </source>
</reference>
<proteinExistence type="predicted"/>
<feature type="transmembrane region" description="Helical" evidence="1">
    <location>
        <begin position="36"/>
        <end position="59"/>
    </location>
</feature>
<gene>
    <name evidence="2" type="ORF">E4663_19230</name>
</gene>
<feature type="transmembrane region" description="Helical" evidence="1">
    <location>
        <begin position="71"/>
        <end position="92"/>
    </location>
</feature>
<keyword evidence="1" id="KW-0472">Membrane</keyword>
<evidence type="ECO:0000313" key="2">
    <source>
        <dbReference type="EMBL" id="TGB00750.1"/>
    </source>
</evidence>
<accession>A0A4Z0GWD2</accession>
<evidence type="ECO:0000256" key="1">
    <source>
        <dbReference type="SAM" id="Phobius"/>
    </source>
</evidence>
<organism evidence="2 3">
    <name type="scientific">Halobacillus salinus</name>
    <dbReference type="NCBI Taxonomy" id="192814"/>
    <lineage>
        <taxon>Bacteria</taxon>
        <taxon>Bacillati</taxon>
        <taxon>Bacillota</taxon>
        <taxon>Bacilli</taxon>
        <taxon>Bacillales</taxon>
        <taxon>Bacillaceae</taxon>
        <taxon>Halobacillus</taxon>
    </lineage>
</organism>
<name>A0A4Z0GWD2_9BACI</name>
<dbReference type="AlphaFoldDB" id="A0A4Z0GWD2"/>
<dbReference type="Proteomes" id="UP000297982">
    <property type="component" value="Unassembled WGS sequence"/>
</dbReference>
<comment type="caution">
    <text evidence="2">The sequence shown here is derived from an EMBL/GenBank/DDBJ whole genome shotgun (WGS) entry which is preliminary data.</text>
</comment>
<keyword evidence="3" id="KW-1185">Reference proteome</keyword>
<dbReference type="STRING" id="192814.GCA_900166575_00282"/>
<dbReference type="RefSeq" id="WP_079478741.1">
    <property type="nucleotide sequence ID" value="NZ_FVYZ01000004.1"/>
</dbReference>